<dbReference type="EMBL" id="AEYE02000010">
    <property type="protein sequence ID" value="EPE98843.1"/>
    <property type="molecule type" value="Genomic_DNA"/>
</dbReference>
<protein>
    <submittedName>
        <fullName evidence="1">DNA-binding protein HU</fullName>
    </submittedName>
</protein>
<dbReference type="Proteomes" id="UP000014411">
    <property type="component" value="Unassembled WGS sequence"/>
</dbReference>
<sequence length="105" mass="11126">MTASFRPLPGVNFGTLRAGISTSAPVDGLRPFVAARWETVKLPKPARRTSPLPFSSAWTTSKTASTAEAASVFESPAFSATADTSSFLFMFPPLSNGSKRLKSIS</sequence>
<reference evidence="1 2" key="1">
    <citation type="journal article" date="2012" name="J. Bacteriol.">
        <title>Genome sequence of Rhizobium grahamii CCGE502, a broad-host-range symbiont with low nodulation competitiveness in Phaseolus vulgaris.</title>
        <authorList>
            <person name="Althabegoiti M.J."/>
            <person name="Lozano L."/>
            <person name="Torres-Tejerizo G."/>
            <person name="Ormeno-Orrillo E."/>
            <person name="Rogel M.A."/>
            <person name="Gonzalez V."/>
            <person name="Martinez-Romero E."/>
        </authorList>
    </citation>
    <scope>NUCLEOTIDE SEQUENCE [LARGE SCALE GENOMIC DNA]</scope>
    <source>
        <strain evidence="1 2">CCGE 502</strain>
    </source>
</reference>
<comment type="caution">
    <text evidence="1">The sequence shown here is derived from an EMBL/GenBank/DDBJ whole genome shotgun (WGS) entry which is preliminary data.</text>
</comment>
<keyword evidence="2" id="KW-1185">Reference proteome</keyword>
<dbReference type="GO" id="GO:0003677">
    <property type="term" value="F:DNA binding"/>
    <property type="evidence" value="ECO:0007669"/>
    <property type="project" value="UniProtKB-KW"/>
</dbReference>
<gene>
    <name evidence="1" type="ORF">RGCCGE502_07766</name>
</gene>
<dbReference type="AlphaFoldDB" id="S3IJ02"/>
<dbReference type="HOGENOM" id="CLU_177025_0_0_5"/>
<name>S3IJ02_9HYPH</name>
<organism evidence="1 2">
    <name type="scientific">Rhizobium grahamii CCGE 502</name>
    <dbReference type="NCBI Taxonomy" id="990285"/>
    <lineage>
        <taxon>Bacteria</taxon>
        <taxon>Pseudomonadati</taxon>
        <taxon>Pseudomonadota</taxon>
        <taxon>Alphaproteobacteria</taxon>
        <taxon>Hyphomicrobiales</taxon>
        <taxon>Rhizobiaceae</taxon>
        <taxon>Rhizobium/Agrobacterium group</taxon>
        <taxon>Rhizobium</taxon>
    </lineage>
</organism>
<keyword evidence="1" id="KW-0238">DNA-binding</keyword>
<evidence type="ECO:0000313" key="1">
    <source>
        <dbReference type="EMBL" id="EPE98843.1"/>
    </source>
</evidence>
<proteinExistence type="predicted"/>
<evidence type="ECO:0000313" key="2">
    <source>
        <dbReference type="Proteomes" id="UP000014411"/>
    </source>
</evidence>
<accession>S3IJ02</accession>